<dbReference type="AlphaFoldDB" id="A0AAX2LNJ5"/>
<dbReference type="EMBL" id="UHIP01000001">
    <property type="protein sequence ID" value="SUP24414.1"/>
    <property type="molecule type" value="Genomic_DNA"/>
</dbReference>
<dbReference type="KEGG" id="vfl:AL536_13545"/>
<name>A0AAX2LNJ5_VIBFL</name>
<reference evidence="4 6" key="3">
    <citation type="submission" date="2018-06" db="EMBL/GenBank/DDBJ databases">
        <authorList>
            <consortium name="Pathogen Informatics"/>
            <person name="Doyle S."/>
        </authorList>
    </citation>
    <scope>NUCLEOTIDE SEQUENCE [LARGE SCALE GENOMIC DNA]</scope>
    <source>
        <strain evidence="4 6">NCTC11327</strain>
    </source>
</reference>
<feature type="transmembrane region" description="Helical" evidence="2">
    <location>
        <begin position="16"/>
        <end position="38"/>
    </location>
</feature>
<keyword evidence="2" id="KW-0812">Transmembrane</keyword>
<keyword evidence="5" id="KW-1185">Reference proteome</keyword>
<dbReference type="GeneID" id="29385790"/>
<dbReference type="EMBL" id="CP014035">
    <property type="protein sequence ID" value="AMF94490.1"/>
    <property type="molecule type" value="Genomic_DNA"/>
</dbReference>
<evidence type="ECO:0000256" key="1">
    <source>
        <dbReference type="SAM" id="Coils"/>
    </source>
</evidence>
<protein>
    <recommendedName>
        <fullName evidence="7">DUF4282 domain-containing protein</fullName>
    </recommendedName>
</protein>
<evidence type="ECO:0000313" key="6">
    <source>
        <dbReference type="Proteomes" id="UP000254626"/>
    </source>
</evidence>
<keyword evidence="2" id="KW-1133">Transmembrane helix</keyword>
<proteinExistence type="predicted"/>
<gene>
    <name evidence="3" type="ORF">AL536_13545</name>
    <name evidence="4" type="ORF">NCTC11327_01451</name>
</gene>
<keyword evidence="1" id="KW-0175">Coiled coil</keyword>
<keyword evidence="2" id="KW-0472">Membrane</keyword>
<sequence length="85" mass="9863">MTGDFILLTTEDIESIAFILAVYVSMFCFAGFMGARIVSFILDAIERYTVTFEVKRLIVRRNQLAREVFQLEQQRHALKRQSLDA</sequence>
<evidence type="ECO:0000313" key="3">
    <source>
        <dbReference type="EMBL" id="AMF94490.1"/>
    </source>
</evidence>
<dbReference type="Proteomes" id="UP000254626">
    <property type="component" value="Unassembled WGS sequence"/>
</dbReference>
<reference evidence="3" key="2">
    <citation type="submission" date="2018-01" db="EMBL/GenBank/DDBJ databases">
        <title>FDA dAtabase for Regulatory Grade micrObial Sequences (FDA-ARGOS): Supporting development and validation of Infectious Disease Dx tests.</title>
        <authorList>
            <person name="Hoffmann M."/>
            <person name="Allard M."/>
            <person name="Evans P."/>
            <person name="Brown E."/>
            <person name="Tallon L."/>
            <person name="Sadzewicz L."/>
            <person name="Sengamalay N."/>
            <person name="Ott S."/>
            <person name="Godinez A."/>
            <person name="Nagaraj S."/>
            <person name="Vyas G."/>
            <person name="Aluvathingal J."/>
            <person name="Nadendla S."/>
            <person name="Geyer C."/>
            <person name="Sichtig H."/>
        </authorList>
    </citation>
    <scope>NUCLEOTIDE SEQUENCE</scope>
    <source>
        <strain evidence="3">ATCC 33809</strain>
    </source>
</reference>
<reference evidence="5" key="1">
    <citation type="submission" date="2015-12" db="EMBL/GenBank/DDBJ databases">
        <title>FDA dAtabase for Regulatory Grade micrObial Sequences (FDA-ARGOS): Supporting development and validation of Infectious Disease Dx tests.</title>
        <authorList>
            <person name="Hoffmann M."/>
            <person name="Allard M."/>
            <person name="Evans P."/>
            <person name="Brown E."/>
            <person name="Tallon L.J."/>
            <person name="Sadzewicz L."/>
            <person name="Sengamalay N."/>
            <person name="Ott S."/>
            <person name="Godinez A."/>
            <person name="Nagaraj S."/>
            <person name="Vyas G."/>
            <person name="Aluvathingal J."/>
            <person name="Nadendla S."/>
            <person name="Geyer C."/>
            <person name="Sichtig H."/>
        </authorList>
    </citation>
    <scope>NUCLEOTIDE SEQUENCE [LARGE SCALE GENOMIC DNA]</scope>
    <source>
        <strain evidence="5">ATCC 33809</strain>
    </source>
</reference>
<evidence type="ECO:0000256" key="2">
    <source>
        <dbReference type="SAM" id="Phobius"/>
    </source>
</evidence>
<accession>A0AAX2LNJ5</accession>
<evidence type="ECO:0000313" key="4">
    <source>
        <dbReference type="EMBL" id="SUP24414.1"/>
    </source>
</evidence>
<evidence type="ECO:0008006" key="7">
    <source>
        <dbReference type="Google" id="ProtNLM"/>
    </source>
</evidence>
<feature type="coiled-coil region" evidence="1">
    <location>
        <begin position="54"/>
        <end position="81"/>
    </location>
</feature>
<organism evidence="4 6">
    <name type="scientific">Vibrio fluvialis</name>
    <dbReference type="NCBI Taxonomy" id="676"/>
    <lineage>
        <taxon>Bacteria</taxon>
        <taxon>Pseudomonadati</taxon>
        <taxon>Pseudomonadota</taxon>
        <taxon>Gammaproteobacteria</taxon>
        <taxon>Vibrionales</taxon>
        <taxon>Vibrionaceae</taxon>
        <taxon>Vibrio</taxon>
    </lineage>
</organism>
<dbReference type="RefSeq" id="WP_061056520.1">
    <property type="nucleotide sequence ID" value="NZ_CABLBX010000001.1"/>
</dbReference>
<dbReference type="Proteomes" id="UP000057088">
    <property type="component" value="Chromosome 2"/>
</dbReference>
<evidence type="ECO:0000313" key="5">
    <source>
        <dbReference type="Proteomes" id="UP000057088"/>
    </source>
</evidence>